<comment type="pathway">
    <text evidence="3 20">Nucleotide-sugar biosynthesis; UDP-N-acetyl-alpha-D-glucosamine biosynthesis; UDP-N-acetyl-alpha-D-glucosamine from N-acetyl-alpha-D-glucosamine 1-phosphate: step 1/1.</text>
</comment>
<dbReference type="CDD" id="cd03353">
    <property type="entry name" value="LbH_GlmU_C"/>
    <property type="match status" value="1"/>
</dbReference>
<keyword evidence="16 20" id="KW-0961">Cell wall biogenesis/degradation</keyword>
<keyword evidence="13 20" id="KW-0573">Peptidoglycan synthesis</keyword>
<dbReference type="HAMAP" id="MF_01631">
    <property type="entry name" value="GlmU"/>
    <property type="match status" value="1"/>
</dbReference>
<gene>
    <name evidence="20 23" type="primary">glmU</name>
    <name evidence="23" type="ORF">R4Y45_02275</name>
</gene>
<comment type="cofactor">
    <cofactor evidence="20">
        <name>Mg(2+)</name>
        <dbReference type="ChEBI" id="CHEBI:18420"/>
    </cofactor>
    <text evidence="20">Binds 1 Mg(2+) ion per subunit.</text>
</comment>
<dbReference type="InterPro" id="IPR038009">
    <property type="entry name" value="GlmU_C_LbH"/>
</dbReference>
<evidence type="ECO:0000256" key="1">
    <source>
        <dbReference type="ARBA" id="ARBA00004496"/>
    </source>
</evidence>
<feature type="binding site" evidence="20">
    <location>
        <begin position="9"/>
        <end position="12"/>
    </location>
    <ligand>
        <name>UDP-N-acetyl-alpha-D-glucosamine</name>
        <dbReference type="ChEBI" id="CHEBI:57705"/>
    </ligand>
</feature>
<feature type="binding site" evidence="20">
    <location>
        <position position="405"/>
    </location>
    <ligand>
        <name>acetyl-CoA</name>
        <dbReference type="ChEBI" id="CHEBI:57288"/>
    </ligand>
</feature>
<sequence>MDQKNIIILAAGQGTRMKSKRYKVLHEILGRSMVDHVLTQVEKLNPQNIVTVVGHGADEVKKALGDRTQYVLQAEQLGTGHAVMQAAELLKDKTGSTIVANGDTPLLTAETFEKLFESHQQLQAKATVLTAKAPNPSGYGRVIRNEDNEVVKIVEQKDASEAEKRIDEINTGVYCFDNQALFEALSKVTNDNAQNEYYITDVIEILKSQGEVISAYQMPDFDESMGVNDRLALSQATKVMRNRINKKHLLNGVTIVDPENTYIDVDVEIGADTVIEPGVYLQGQTTIGESCVITTGSKIVDSQLADNVTIHSSTIEESVMESHTDAGPYAHLRPQSHIKEYAHIGNFVEIKKAVIGEHTKVGHLTYVGDATLADHINIGCGVVFVNYDGVQKFHTTVGSHSFIGSSSNIVAPVDIADHAFVAAGSTITKDVPKHAMGIARQKQTNKEDFWKRLPLAQNPDWN</sequence>
<dbReference type="PANTHER" id="PTHR43584">
    <property type="entry name" value="NUCLEOTIDYL TRANSFERASE"/>
    <property type="match status" value="1"/>
</dbReference>
<comment type="catalytic activity">
    <reaction evidence="17 20">
        <text>alpha-D-glucosamine 1-phosphate + acetyl-CoA = N-acetyl-alpha-D-glucosamine 1-phosphate + CoA + H(+)</text>
        <dbReference type="Rhea" id="RHEA:13725"/>
        <dbReference type="ChEBI" id="CHEBI:15378"/>
        <dbReference type="ChEBI" id="CHEBI:57287"/>
        <dbReference type="ChEBI" id="CHEBI:57288"/>
        <dbReference type="ChEBI" id="CHEBI:57776"/>
        <dbReference type="ChEBI" id="CHEBI:58516"/>
        <dbReference type="EC" id="2.3.1.157"/>
    </reaction>
</comment>
<feature type="region of interest" description="N-acetyltransferase" evidence="20">
    <location>
        <begin position="252"/>
        <end position="462"/>
    </location>
</feature>
<reference evidence="23 24" key="1">
    <citation type="submission" date="2023-10" db="EMBL/GenBank/DDBJ databases">
        <title>Holzapfeliella saturejae sp. nov. isolated from Satureja montana flowers.</title>
        <authorList>
            <person name="Alcantara C."/>
            <person name="Zuniga M."/>
            <person name="Landete J.M."/>
            <person name="Monedero V."/>
        </authorList>
    </citation>
    <scope>NUCLEOTIDE SEQUENCE [LARGE SCALE GENOMIC DNA]</scope>
    <source>
        <strain evidence="23 24">He02</strain>
    </source>
</reference>
<keyword evidence="6 20" id="KW-0963">Cytoplasm</keyword>
<dbReference type="InterPro" id="IPR001451">
    <property type="entry name" value="Hexapep"/>
</dbReference>
<dbReference type="InterPro" id="IPR005882">
    <property type="entry name" value="Bifunctional_GlmU"/>
</dbReference>
<evidence type="ECO:0000256" key="2">
    <source>
        <dbReference type="ARBA" id="ARBA00005166"/>
    </source>
</evidence>
<evidence type="ECO:0000256" key="11">
    <source>
        <dbReference type="ARBA" id="ARBA00022842"/>
    </source>
</evidence>
<dbReference type="InterPro" id="IPR029044">
    <property type="entry name" value="Nucleotide-diphossugar_trans"/>
</dbReference>
<keyword evidence="9 20" id="KW-0479">Metal-binding</keyword>
<feature type="binding site" evidence="20">
    <location>
        <position position="228"/>
    </location>
    <ligand>
        <name>Mg(2+)</name>
        <dbReference type="ChEBI" id="CHEBI:18420"/>
    </ligand>
</feature>
<feature type="binding site" evidence="20">
    <location>
        <position position="140"/>
    </location>
    <ligand>
        <name>UDP-N-acetyl-alpha-D-glucosamine</name>
        <dbReference type="ChEBI" id="CHEBI:57705"/>
    </ligand>
</feature>
<dbReference type="Proteomes" id="UP001377804">
    <property type="component" value="Unassembled WGS sequence"/>
</dbReference>
<evidence type="ECO:0000256" key="19">
    <source>
        <dbReference type="ARBA" id="ARBA00049628"/>
    </source>
</evidence>
<dbReference type="EMBL" id="JAWMWG010000001">
    <property type="protein sequence ID" value="MEJ6348053.1"/>
    <property type="molecule type" value="Genomic_DNA"/>
</dbReference>
<evidence type="ECO:0000256" key="18">
    <source>
        <dbReference type="ARBA" id="ARBA00048493"/>
    </source>
</evidence>
<feature type="binding site" evidence="20">
    <location>
        <position position="423"/>
    </location>
    <ligand>
        <name>acetyl-CoA</name>
        <dbReference type="ChEBI" id="CHEBI:57288"/>
    </ligand>
</feature>
<dbReference type="Pfam" id="PF14602">
    <property type="entry name" value="Hexapep_2"/>
    <property type="match status" value="1"/>
</dbReference>
<comment type="pathway">
    <text evidence="20">Bacterial outer membrane biogenesis; LPS lipid A biosynthesis.</text>
</comment>
<feature type="binding site" evidence="20">
    <location>
        <begin position="78"/>
        <end position="79"/>
    </location>
    <ligand>
        <name>UDP-N-acetyl-alpha-D-glucosamine</name>
        <dbReference type="ChEBI" id="CHEBI:57705"/>
    </ligand>
</feature>
<evidence type="ECO:0000259" key="21">
    <source>
        <dbReference type="Pfam" id="PF00483"/>
    </source>
</evidence>
<evidence type="ECO:0000256" key="7">
    <source>
        <dbReference type="ARBA" id="ARBA00022679"/>
    </source>
</evidence>
<dbReference type="GO" id="GO:0019134">
    <property type="term" value="F:glucosamine-1-phosphate N-acetyltransferase activity"/>
    <property type="evidence" value="ECO:0007669"/>
    <property type="project" value="UniProtKB-EC"/>
</dbReference>
<keyword evidence="8 20" id="KW-0548">Nucleotidyltransferase</keyword>
<dbReference type="GO" id="GO:0003977">
    <property type="term" value="F:UDP-N-acetylglucosamine diphosphorylase activity"/>
    <property type="evidence" value="ECO:0007669"/>
    <property type="project" value="UniProtKB-EC"/>
</dbReference>
<evidence type="ECO:0000256" key="13">
    <source>
        <dbReference type="ARBA" id="ARBA00022984"/>
    </source>
</evidence>
<evidence type="ECO:0000256" key="8">
    <source>
        <dbReference type="ARBA" id="ARBA00022695"/>
    </source>
</evidence>
<evidence type="ECO:0000256" key="20">
    <source>
        <dbReference type="HAMAP-Rule" id="MF_01631"/>
    </source>
</evidence>
<feature type="domain" description="Glucose-1-phosphate adenylyltransferase/Bifunctional protein GlmU-like C-terminal hexapeptide" evidence="22">
    <location>
        <begin position="297"/>
        <end position="374"/>
    </location>
</feature>
<dbReference type="InterPro" id="IPR011004">
    <property type="entry name" value="Trimer_LpxA-like_sf"/>
</dbReference>
<evidence type="ECO:0000256" key="5">
    <source>
        <dbReference type="ARBA" id="ARBA00007947"/>
    </source>
</evidence>
<feature type="binding site" evidence="20">
    <location>
        <position position="103"/>
    </location>
    <ligand>
        <name>Mg(2+)</name>
        <dbReference type="ChEBI" id="CHEBI:18420"/>
    </ligand>
</feature>
<feature type="binding site" evidence="20">
    <location>
        <position position="366"/>
    </location>
    <ligand>
        <name>UDP-N-acetyl-alpha-D-glucosamine</name>
        <dbReference type="ChEBI" id="CHEBI:57705"/>
    </ligand>
</feature>
<dbReference type="InterPro" id="IPR018357">
    <property type="entry name" value="Hexapep_transf_CS"/>
</dbReference>
<comment type="caution">
    <text evidence="23">The sequence shown here is derived from an EMBL/GenBank/DDBJ whole genome shotgun (WGS) entry which is preliminary data.</text>
</comment>
<comment type="subcellular location">
    <subcellularLocation>
        <location evidence="1 20">Cytoplasm</location>
    </subcellularLocation>
</comment>
<comment type="catalytic activity">
    <reaction evidence="18 20">
        <text>N-acetyl-alpha-D-glucosamine 1-phosphate + UTP + H(+) = UDP-N-acetyl-alpha-D-glucosamine + diphosphate</text>
        <dbReference type="Rhea" id="RHEA:13509"/>
        <dbReference type="ChEBI" id="CHEBI:15378"/>
        <dbReference type="ChEBI" id="CHEBI:33019"/>
        <dbReference type="ChEBI" id="CHEBI:46398"/>
        <dbReference type="ChEBI" id="CHEBI:57705"/>
        <dbReference type="ChEBI" id="CHEBI:57776"/>
        <dbReference type="EC" id="2.7.7.23"/>
    </reaction>
</comment>
<comment type="pathway">
    <text evidence="2 20">Nucleotide-sugar biosynthesis; UDP-N-acetyl-alpha-D-glucosamine biosynthesis; N-acetyl-alpha-D-glucosamine 1-phosphate from alpha-D-glucosamine 6-phosphate (route II): step 2/2.</text>
</comment>
<dbReference type="PANTHER" id="PTHR43584:SF3">
    <property type="entry name" value="BIFUNCTIONAL PROTEIN GLMU"/>
    <property type="match status" value="1"/>
</dbReference>
<evidence type="ECO:0000256" key="4">
    <source>
        <dbReference type="ARBA" id="ARBA00007707"/>
    </source>
</evidence>
<dbReference type="CDD" id="cd02540">
    <property type="entry name" value="GT2_GlmU_N_bac"/>
    <property type="match status" value="1"/>
</dbReference>
<dbReference type="EC" id="2.3.1.157" evidence="20"/>
<feature type="domain" description="Nucleotidyl transferase" evidence="21">
    <location>
        <begin position="7"/>
        <end position="219"/>
    </location>
</feature>
<dbReference type="Gene3D" id="2.160.10.10">
    <property type="entry name" value="Hexapeptide repeat proteins"/>
    <property type="match status" value="1"/>
</dbReference>
<proteinExistence type="inferred from homology"/>
<dbReference type="InterPro" id="IPR056818">
    <property type="entry name" value="GlmU/GlgC-like_hexapep"/>
</dbReference>
<comment type="function">
    <text evidence="19 20">Catalyzes the last two sequential reactions in the de novo biosynthetic pathway for UDP-N-acetylglucosamine (UDP-GlcNAc). The C-terminal domain catalyzes the transfer of acetyl group from acetyl coenzyme A to glucosamine-1-phosphate (GlcN-1-P) to produce N-acetylglucosamine-1-phosphate (GlcNAc-1-P), which is converted into UDP-GlcNAc by the transfer of uridine 5-monophosphate (from uridine 5-triphosphate), a reaction catalyzed by the N-terminal domain.</text>
</comment>
<dbReference type="SUPFAM" id="SSF53448">
    <property type="entry name" value="Nucleotide-diphospho-sugar transferases"/>
    <property type="match status" value="1"/>
</dbReference>
<keyword evidence="10 20" id="KW-0677">Repeat</keyword>
<keyword evidence="12 20" id="KW-0133">Cell shape</keyword>
<accession>A0ABU8SF91</accession>
<feature type="binding site" evidence="20">
    <location>
        <position position="23"/>
    </location>
    <ligand>
        <name>UDP-N-acetyl-alpha-D-glucosamine</name>
        <dbReference type="ChEBI" id="CHEBI:57705"/>
    </ligand>
</feature>
<dbReference type="RefSeq" id="WP_339968867.1">
    <property type="nucleotide sequence ID" value="NZ_JAWMWG010000001.1"/>
</dbReference>
<evidence type="ECO:0000256" key="12">
    <source>
        <dbReference type="ARBA" id="ARBA00022960"/>
    </source>
</evidence>
<feature type="binding site" evidence="20">
    <location>
        <position position="333"/>
    </location>
    <ligand>
        <name>UDP-N-acetyl-alpha-D-glucosamine</name>
        <dbReference type="ChEBI" id="CHEBI:57705"/>
    </ligand>
</feature>
<feature type="binding site" evidence="20">
    <location>
        <position position="440"/>
    </location>
    <ligand>
        <name>acetyl-CoA</name>
        <dbReference type="ChEBI" id="CHEBI:57288"/>
    </ligand>
</feature>
<feature type="binding site" evidence="20">
    <location>
        <position position="228"/>
    </location>
    <ligand>
        <name>UDP-N-acetyl-alpha-D-glucosamine</name>
        <dbReference type="ChEBI" id="CHEBI:57705"/>
    </ligand>
</feature>
<dbReference type="Pfam" id="PF00483">
    <property type="entry name" value="NTP_transferase"/>
    <property type="match status" value="1"/>
</dbReference>
<feature type="binding site" evidence="20">
    <location>
        <position position="155"/>
    </location>
    <ligand>
        <name>UDP-N-acetyl-alpha-D-glucosamine</name>
        <dbReference type="ChEBI" id="CHEBI:57705"/>
    </ligand>
</feature>
<evidence type="ECO:0000256" key="6">
    <source>
        <dbReference type="ARBA" id="ARBA00022490"/>
    </source>
</evidence>
<evidence type="ECO:0000256" key="10">
    <source>
        <dbReference type="ARBA" id="ARBA00022737"/>
    </source>
</evidence>
<dbReference type="NCBIfam" id="NF010934">
    <property type="entry name" value="PRK14354.1"/>
    <property type="match status" value="1"/>
</dbReference>
<feature type="binding site" evidence="20">
    <location>
        <begin position="386"/>
        <end position="387"/>
    </location>
    <ligand>
        <name>acetyl-CoA</name>
        <dbReference type="ChEBI" id="CHEBI:57288"/>
    </ligand>
</feature>
<feature type="active site" description="Proton acceptor" evidence="20">
    <location>
        <position position="363"/>
    </location>
</feature>
<dbReference type="SUPFAM" id="SSF51161">
    <property type="entry name" value="Trimeric LpxA-like enzymes"/>
    <property type="match status" value="1"/>
</dbReference>
<dbReference type="InterPro" id="IPR005835">
    <property type="entry name" value="NTP_transferase_dom"/>
</dbReference>
<feature type="region of interest" description="Pyrophosphorylase" evidence="20">
    <location>
        <begin position="1"/>
        <end position="230"/>
    </location>
</feature>
<feature type="binding site" evidence="20">
    <location>
        <position position="73"/>
    </location>
    <ligand>
        <name>UDP-N-acetyl-alpha-D-glucosamine</name>
        <dbReference type="ChEBI" id="CHEBI:57705"/>
    </ligand>
</feature>
<keyword evidence="24" id="KW-1185">Reference proteome</keyword>
<comment type="subunit">
    <text evidence="20">Homotrimer.</text>
</comment>
<keyword evidence="14 20" id="KW-0511">Multifunctional enzyme</keyword>
<evidence type="ECO:0000256" key="9">
    <source>
        <dbReference type="ARBA" id="ARBA00022723"/>
    </source>
</evidence>
<evidence type="ECO:0000256" key="15">
    <source>
        <dbReference type="ARBA" id="ARBA00023315"/>
    </source>
</evidence>
<comment type="similarity">
    <text evidence="4 20">In the C-terminal section; belongs to the transferase hexapeptide repeat family.</text>
</comment>
<keyword evidence="11 20" id="KW-0460">Magnesium</keyword>
<dbReference type="InterPro" id="IPR050065">
    <property type="entry name" value="GlmU-like"/>
</dbReference>
<dbReference type="NCBIfam" id="TIGR01173">
    <property type="entry name" value="glmU"/>
    <property type="match status" value="1"/>
</dbReference>
<evidence type="ECO:0000313" key="23">
    <source>
        <dbReference type="EMBL" id="MEJ6348053.1"/>
    </source>
</evidence>
<dbReference type="EC" id="2.7.7.23" evidence="20"/>
<dbReference type="Gene3D" id="3.90.550.10">
    <property type="entry name" value="Spore Coat Polysaccharide Biosynthesis Protein SpsA, Chain A"/>
    <property type="match status" value="1"/>
</dbReference>
<name>A0ABU8SF91_9LACO</name>
<evidence type="ECO:0000256" key="16">
    <source>
        <dbReference type="ARBA" id="ARBA00023316"/>
    </source>
</evidence>
<dbReference type="Pfam" id="PF24894">
    <property type="entry name" value="Hexapep_GlmU"/>
    <property type="match status" value="1"/>
</dbReference>
<feature type="region of interest" description="Linker" evidence="20">
    <location>
        <begin position="231"/>
        <end position="251"/>
    </location>
</feature>
<feature type="binding site" evidence="20">
    <location>
        <position position="170"/>
    </location>
    <ligand>
        <name>UDP-N-acetyl-alpha-D-glucosamine</name>
        <dbReference type="ChEBI" id="CHEBI:57705"/>
    </ligand>
</feature>
<keyword evidence="7 20" id="KW-0808">Transferase</keyword>
<keyword evidence="15 20" id="KW-0012">Acyltransferase</keyword>
<comment type="caution">
    <text evidence="20">Lacks conserved residue(s) required for the propagation of feature annotation.</text>
</comment>
<feature type="binding site" evidence="20">
    <location>
        <position position="351"/>
    </location>
    <ligand>
        <name>UDP-N-acetyl-alpha-D-glucosamine</name>
        <dbReference type="ChEBI" id="CHEBI:57705"/>
    </ligand>
</feature>
<evidence type="ECO:0000313" key="24">
    <source>
        <dbReference type="Proteomes" id="UP001377804"/>
    </source>
</evidence>
<evidence type="ECO:0000256" key="14">
    <source>
        <dbReference type="ARBA" id="ARBA00023268"/>
    </source>
</evidence>
<evidence type="ECO:0000259" key="22">
    <source>
        <dbReference type="Pfam" id="PF24894"/>
    </source>
</evidence>
<protein>
    <recommendedName>
        <fullName evidence="20">Bifunctional protein GlmU</fullName>
    </recommendedName>
    <domain>
        <recommendedName>
            <fullName evidence="20">UDP-N-acetylglucosamine pyrophosphorylase</fullName>
            <ecNumber evidence="20">2.7.7.23</ecNumber>
        </recommendedName>
        <alternativeName>
            <fullName evidence="20">N-acetylglucosamine-1-phosphate uridyltransferase</fullName>
        </alternativeName>
    </domain>
    <domain>
        <recommendedName>
            <fullName evidence="20">Glucosamine-1-phosphate N-acetyltransferase</fullName>
            <ecNumber evidence="20">2.3.1.157</ecNumber>
        </recommendedName>
    </domain>
</protein>
<comment type="similarity">
    <text evidence="5 20">In the N-terminal section; belongs to the N-acetylglucosamine-1-phosphate uridyltransferase family.</text>
</comment>
<feature type="binding site" evidence="20">
    <location>
        <position position="377"/>
    </location>
    <ligand>
        <name>UDP-N-acetyl-alpha-D-glucosamine</name>
        <dbReference type="ChEBI" id="CHEBI:57705"/>
    </ligand>
</feature>
<evidence type="ECO:0000256" key="3">
    <source>
        <dbReference type="ARBA" id="ARBA00005208"/>
    </source>
</evidence>
<dbReference type="PROSITE" id="PS00101">
    <property type="entry name" value="HEXAPEP_TRANSFERASES"/>
    <property type="match status" value="1"/>
</dbReference>
<evidence type="ECO:0000256" key="17">
    <source>
        <dbReference type="ARBA" id="ARBA00048247"/>
    </source>
</evidence>
<organism evidence="23 24">
    <name type="scientific">Holzapfeliella saturejae</name>
    <dbReference type="NCBI Taxonomy" id="3082953"/>
    <lineage>
        <taxon>Bacteria</taxon>
        <taxon>Bacillati</taxon>
        <taxon>Bacillota</taxon>
        <taxon>Bacilli</taxon>
        <taxon>Lactobacillales</taxon>
        <taxon>Lactobacillaceae</taxon>
        <taxon>Holzapfeliella</taxon>
    </lineage>
</organism>